<evidence type="ECO:0000313" key="3">
    <source>
        <dbReference type="Proteomes" id="UP000774750"/>
    </source>
</evidence>
<dbReference type="EMBL" id="JACJKY010000003">
    <property type="protein sequence ID" value="MBM6920142.1"/>
    <property type="molecule type" value="Genomic_DNA"/>
</dbReference>
<evidence type="ECO:0000259" key="1">
    <source>
        <dbReference type="Pfam" id="PF12645"/>
    </source>
</evidence>
<name>A0A939BDL8_9FIRM</name>
<dbReference type="Proteomes" id="UP000774750">
    <property type="component" value="Unassembled WGS sequence"/>
</dbReference>
<evidence type="ECO:0000313" key="2">
    <source>
        <dbReference type="EMBL" id="MBM6920142.1"/>
    </source>
</evidence>
<sequence>MKQPTFHGRVLLPLSVFAEARAGDPLAMGRILRYYDGYMNKLCTVKKTSRFSTGYYALHTELSCHDLHELKRNALAVGAVVPFCRCVFLYRGTPSFPRCRGPPDQSEFLAIQTDRR</sequence>
<proteinExistence type="predicted"/>
<dbReference type="InterPro" id="IPR024760">
    <property type="entry name" value="HTH_dom_conjug_TS-like"/>
</dbReference>
<organism evidence="2 3">
    <name type="scientific">Merdimmobilis hominis</name>
    <dbReference type="NCBI Taxonomy" id="2897707"/>
    <lineage>
        <taxon>Bacteria</taxon>
        <taxon>Bacillati</taxon>
        <taxon>Bacillota</taxon>
        <taxon>Clostridia</taxon>
        <taxon>Eubacteriales</taxon>
        <taxon>Oscillospiraceae</taxon>
        <taxon>Merdimmobilis</taxon>
    </lineage>
</organism>
<feature type="domain" description="Helix-turn-helix conjugative transposon-like" evidence="1">
    <location>
        <begin position="16"/>
        <end position="58"/>
    </location>
</feature>
<reference evidence="2" key="2">
    <citation type="journal article" date="2021" name="Sci. Rep.">
        <title>The distribution of antibiotic resistance genes in chicken gut microbiota commensals.</title>
        <authorList>
            <person name="Juricova H."/>
            <person name="Matiasovicova J."/>
            <person name="Kubasova T."/>
            <person name="Cejkova D."/>
            <person name="Rychlik I."/>
        </authorList>
    </citation>
    <scope>NUCLEOTIDE SEQUENCE</scope>
    <source>
        <strain evidence="2">An559</strain>
    </source>
</reference>
<dbReference type="Pfam" id="PF12645">
    <property type="entry name" value="HTH_16"/>
    <property type="match status" value="1"/>
</dbReference>
<dbReference type="AlphaFoldDB" id="A0A939BDL8"/>
<comment type="caution">
    <text evidence="2">The sequence shown here is derived from an EMBL/GenBank/DDBJ whole genome shotgun (WGS) entry which is preliminary data.</text>
</comment>
<gene>
    <name evidence="2" type="ORF">H6A12_03080</name>
</gene>
<accession>A0A939BDL8</accession>
<protein>
    <submittedName>
        <fullName evidence="2">Helix-turn-helix domain-containing protein</fullName>
    </submittedName>
</protein>
<keyword evidence="3" id="KW-1185">Reference proteome</keyword>
<reference evidence="2" key="1">
    <citation type="submission" date="2020-08" db="EMBL/GenBank/DDBJ databases">
        <authorList>
            <person name="Cejkova D."/>
            <person name="Kubasova T."/>
            <person name="Jahodarova E."/>
            <person name="Rychlik I."/>
        </authorList>
    </citation>
    <scope>NUCLEOTIDE SEQUENCE</scope>
    <source>
        <strain evidence="2">An559</strain>
    </source>
</reference>